<sequence length="250" mass="26619">MPRVKDKIILVTGAAMGMGQSHSELLAAEGARVFVADLNIALGEAVAEGIRQRGGQAEFLKLDVTQEADWNTAVARIIERAGRIDVLVNNAGILISKPVQDTTNEDWDRIFAVNVRGTFLGTRAVIPHMRQAGRGNIINISSIYGLVGAPNACAYEASKGAVRLFTKACAADLAPFGIRVNSIHPGVIETPMTREALADKAHLEQLLGPTLLKRPAKPIEVSQAVLFLASDESSFVHGAELVVDGGYTAN</sequence>
<dbReference type="PANTHER" id="PTHR24321:SF8">
    <property type="entry name" value="ESTRADIOL 17-BETA-DEHYDROGENASE 8-RELATED"/>
    <property type="match status" value="1"/>
</dbReference>
<evidence type="ECO:0000256" key="1">
    <source>
        <dbReference type="ARBA" id="ARBA00006484"/>
    </source>
</evidence>
<dbReference type="PRINTS" id="PR00081">
    <property type="entry name" value="GDHRDH"/>
</dbReference>
<dbReference type="InterPro" id="IPR002347">
    <property type="entry name" value="SDR_fam"/>
</dbReference>
<evidence type="ECO:0000313" key="4">
    <source>
        <dbReference type="Proteomes" id="UP000270530"/>
    </source>
</evidence>
<protein>
    <submittedName>
        <fullName evidence="3">3-oxoacyl-[acyl-carrier protein] reductase</fullName>
    </submittedName>
</protein>
<name>A0A2Z6E2B5_9GAMM</name>
<reference evidence="4" key="1">
    <citation type="submission" date="2018-04" db="EMBL/GenBank/DDBJ databases">
        <authorList>
            <person name="Watanabe M."/>
            <person name="Kojima H."/>
        </authorList>
    </citation>
    <scope>NUCLEOTIDE SEQUENCE [LARGE SCALE GENOMIC DNA]</scope>
    <source>
        <strain evidence="4">Dysh456</strain>
    </source>
</reference>
<dbReference type="GO" id="GO:0016491">
    <property type="term" value="F:oxidoreductase activity"/>
    <property type="evidence" value="ECO:0007669"/>
    <property type="project" value="UniProtKB-KW"/>
</dbReference>
<dbReference type="RefSeq" id="WP_126536173.1">
    <property type="nucleotide sequence ID" value="NZ_AP018560.1"/>
</dbReference>
<reference evidence="4" key="2">
    <citation type="submission" date="2018-06" db="EMBL/GenBank/DDBJ databases">
        <title>Genome sequence of Rhodanobacteraceae bacterium strain Dysh456.</title>
        <authorList>
            <person name="Fukui M."/>
        </authorList>
    </citation>
    <scope>NUCLEOTIDE SEQUENCE [LARGE SCALE GENOMIC DNA]</scope>
    <source>
        <strain evidence="4">Dysh456</strain>
    </source>
</reference>
<proteinExistence type="inferred from homology"/>
<evidence type="ECO:0000313" key="3">
    <source>
        <dbReference type="EMBL" id="BBD79087.1"/>
    </source>
</evidence>
<gene>
    <name evidence="3" type="ORF">ALSL_0416</name>
</gene>
<dbReference type="NCBIfam" id="NF005559">
    <property type="entry name" value="PRK07231.1"/>
    <property type="match status" value="1"/>
</dbReference>
<dbReference type="Proteomes" id="UP000270530">
    <property type="component" value="Chromosome"/>
</dbReference>
<keyword evidence="4" id="KW-1185">Reference proteome</keyword>
<dbReference type="PANTHER" id="PTHR24321">
    <property type="entry name" value="DEHYDROGENASES, SHORT CHAIN"/>
    <property type="match status" value="1"/>
</dbReference>
<dbReference type="PRINTS" id="PR00080">
    <property type="entry name" value="SDRFAMILY"/>
</dbReference>
<dbReference type="SUPFAM" id="SSF51735">
    <property type="entry name" value="NAD(P)-binding Rossmann-fold domains"/>
    <property type="match status" value="1"/>
</dbReference>
<organism evidence="3 4">
    <name type="scientific">Aerosticca soli</name>
    <dbReference type="NCBI Taxonomy" id="2010829"/>
    <lineage>
        <taxon>Bacteria</taxon>
        <taxon>Pseudomonadati</taxon>
        <taxon>Pseudomonadota</taxon>
        <taxon>Gammaproteobacteria</taxon>
        <taxon>Lysobacterales</taxon>
        <taxon>Rhodanobacteraceae</taxon>
        <taxon>Aerosticca</taxon>
    </lineage>
</organism>
<accession>A0A2Z6E2B5</accession>
<dbReference type="OrthoDB" id="9787298at2"/>
<dbReference type="EMBL" id="AP018560">
    <property type="protein sequence ID" value="BBD79087.1"/>
    <property type="molecule type" value="Genomic_DNA"/>
</dbReference>
<keyword evidence="2" id="KW-0560">Oxidoreductase</keyword>
<dbReference type="InterPro" id="IPR036291">
    <property type="entry name" value="NAD(P)-bd_dom_sf"/>
</dbReference>
<comment type="similarity">
    <text evidence="1">Belongs to the short-chain dehydrogenases/reductases (SDR) family.</text>
</comment>
<dbReference type="AlphaFoldDB" id="A0A2Z6E2B5"/>
<dbReference type="FunFam" id="3.40.50.720:FF:000084">
    <property type="entry name" value="Short-chain dehydrogenase reductase"/>
    <property type="match status" value="1"/>
</dbReference>
<dbReference type="KEGG" id="rbd:ALSL_0416"/>
<dbReference type="Pfam" id="PF13561">
    <property type="entry name" value="adh_short_C2"/>
    <property type="match status" value="1"/>
</dbReference>
<evidence type="ECO:0000256" key="2">
    <source>
        <dbReference type="ARBA" id="ARBA00023002"/>
    </source>
</evidence>
<dbReference type="Gene3D" id="3.40.50.720">
    <property type="entry name" value="NAD(P)-binding Rossmann-like Domain"/>
    <property type="match status" value="1"/>
</dbReference>